<feature type="compositionally biased region" description="Low complexity" evidence="1">
    <location>
        <begin position="180"/>
        <end position="217"/>
    </location>
</feature>
<evidence type="ECO:0000313" key="4">
    <source>
        <dbReference type="Proteomes" id="UP000430564"/>
    </source>
</evidence>
<protein>
    <submittedName>
        <fullName evidence="3">SPOR domain-containing protein</fullName>
    </submittedName>
</protein>
<dbReference type="OrthoDB" id="7063246at2"/>
<dbReference type="AlphaFoldDB" id="A0A6I1EP58"/>
<feature type="region of interest" description="Disordered" evidence="1">
    <location>
        <begin position="279"/>
        <end position="382"/>
    </location>
</feature>
<gene>
    <name evidence="3" type="ORF">GBM95_08135</name>
</gene>
<dbReference type="EMBL" id="WEHX01000056">
    <property type="protein sequence ID" value="KAB7657420.1"/>
    <property type="molecule type" value="Genomic_DNA"/>
</dbReference>
<feature type="compositionally biased region" description="Pro residues" evidence="1">
    <location>
        <begin position="79"/>
        <end position="90"/>
    </location>
</feature>
<feature type="domain" description="SPOR" evidence="2">
    <location>
        <begin position="378"/>
        <end position="454"/>
    </location>
</feature>
<feature type="region of interest" description="Disordered" evidence="1">
    <location>
        <begin position="1"/>
        <end position="235"/>
    </location>
</feature>
<dbReference type="RefSeq" id="WP_152158636.1">
    <property type="nucleotide sequence ID" value="NZ_WEHX01000056.1"/>
</dbReference>
<dbReference type="GO" id="GO:0042834">
    <property type="term" value="F:peptidoglycan binding"/>
    <property type="evidence" value="ECO:0007669"/>
    <property type="project" value="InterPro"/>
</dbReference>
<reference evidence="3 4" key="1">
    <citation type="submission" date="2019-10" db="EMBL/GenBank/DDBJ databases">
        <title>Genome diversity of Sutterella seckii.</title>
        <authorList>
            <person name="Chaplin A.V."/>
            <person name="Sokolova S.R."/>
            <person name="Mosin K.A."/>
            <person name="Ivanova E.L."/>
            <person name="Kochetkova T.O."/>
            <person name="Goltsov A.Y."/>
            <person name="Trofimov D.Y."/>
            <person name="Efimov B.A."/>
        </authorList>
    </citation>
    <scope>NUCLEOTIDE SEQUENCE [LARGE SCALE GENOMIC DNA]</scope>
    <source>
        <strain evidence="3 4">ASD393</strain>
    </source>
</reference>
<dbReference type="SUPFAM" id="SSF110997">
    <property type="entry name" value="Sporulation related repeat"/>
    <property type="match status" value="1"/>
</dbReference>
<evidence type="ECO:0000256" key="1">
    <source>
        <dbReference type="SAM" id="MobiDB-lite"/>
    </source>
</evidence>
<dbReference type="InterPro" id="IPR036680">
    <property type="entry name" value="SPOR-like_sf"/>
</dbReference>
<name>A0A6I1EP58_9BURK</name>
<accession>A0A6I1EP58</accession>
<dbReference type="Gene3D" id="3.30.70.1070">
    <property type="entry name" value="Sporulation related repeat"/>
    <property type="match status" value="1"/>
</dbReference>
<sequence length="455" mass="47895">MSFFNPFRKNNRPQGVKLSELNQESASGENAGGNPPERREPSFGGASGEASVPPAFAPSDANPPAFTFAEPESEGPRVQPVPQPVPPESPKMPAAEAKKPAPWDPYGIETVKNEPVMGSEPTAAQEKPVEPVFQTPQPEPVPSVQPVQPVSTISSASAAPVAAPSPRETVEAPIPESDLAAQVRAAEAEASASPSSAQAPQSDEPVMRPVPRAQAAQQRREAPQKPRVPTDAEILARRRTKHRLVGAAAILMAVVVAAPFILDSDPPIDDSGMKNVRMEIPKETETSTAINTADAQKKPEKAEVNVSDTTMGSRGSTAQANLAREAQTKAAPPSAKKTPEASAPKKADAAPEKKAEPAKKPAPEAARKTQPKSAGITPPSGKGWYVQVLATGNEEAAERTVRKMALLGLPAYKTKEGGNLWKVRAGLYGTRNEAESAIGTIVLNGVAQKPYVSRQ</sequence>
<feature type="compositionally biased region" description="Basic and acidic residues" evidence="1">
    <location>
        <begin position="218"/>
        <end position="235"/>
    </location>
</feature>
<dbReference type="PROSITE" id="PS51724">
    <property type="entry name" value="SPOR"/>
    <property type="match status" value="1"/>
</dbReference>
<feature type="compositionally biased region" description="Basic and acidic residues" evidence="1">
    <location>
        <begin position="337"/>
        <end position="367"/>
    </location>
</feature>
<evidence type="ECO:0000259" key="2">
    <source>
        <dbReference type="PROSITE" id="PS51724"/>
    </source>
</evidence>
<dbReference type="InterPro" id="IPR007730">
    <property type="entry name" value="SPOR-like_dom"/>
</dbReference>
<comment type="caution">
    <text evidence="3">The sequence shown here is derived from an EMBL/GenBank/DDBJ whole genome shotgun (WGS) entry which is preliminary data.</text>
</comment>
<dbReference type="Proteomes" id="UP000430564">
    <property type="component" value="Unassembled WGS sequence"/>
</dbReference>
<dbReference type="Pfam" id="PF05036">
    <property type="entry name" value="SPOR"/>
    <property type="match status" value="1"/>
</dbReference>
<proteinExistence type="predicted"/>
<feature type="compositionally biased region" description="Low complexity" evidence="1">
    <location>
        <begin position="144"/>
        <end position="166"/>
    </location>
</feature>
<evidence type="ECO:0000313" key="3">
    <source>
        <dbReference type="EMBL" id="KAB7657420.1"/>
    </source>
</evidence>
<organism evidence="3 4">
    <name type="scientific">Sutterella seckii</name>
    <dbReference type="NCBI Taxonomy" id="1944635"/>
    <lineage>
        <taxon>Bacteria</taxon>
        <taxon>Pseudomonadati</taxon>
        <taxon>Pseudomonadota</taxon>
        <taxon>Betaproteobacteria</taxon>
        <taxon>Burkholderiales</taxon>
        <taxon>Sutterellaceae</taxon>
        <taxon>Sutterella</taxon>
    </lineage>
</organism>
<feature type="compositionally biased region" description="Polar residues" evidence="1">
    <location>
        <begin position="306"/>
        <end position="320"/>
    </location>
</feature>